<accession>A0A5B8R797</accession>
<organism evidence="2">
    <name type="scientific">uncultured organism</name>
    <dbReference type="NCBI Taxonomy" id="155900"/>
    <lineage>
        <taxon>unclassified sequences</taxon>
        <taxon>environmental samples</taxon>
    </lineage>
</organism>
<dbReference type="GO" id="GO:0046872">
    <property type="term" value="F:metal ion binding"/>
    <property type="evidence" value="ECO:0007669"/>
    <property type="project" value="InterPro"/>
</dbReference>
<dbReference type="Pfam" id="PF02915">
    <property type="entry name" value="Rubrerythrin"/>
    <property type="match status" value="1"/>
</dbReference>
<dbReference type="InterPro" id="IPR012347">
    <property type="entry name" value="Ferritin-like"/>
</dbReference>
<dbReference type="InterPro" id="IPR009078">
    <property type="entry name" value="Ferritin-like_SF"/>
</dbReference>
<dbReference type="Gene3D" id="1.20.1260.10">
    <property type="match status" value="1"/>
</dbReference>
<evidence type="ECO:0000259" key="1">
    <source>
        <dbReference type="Pfam" id="PF02915"/>
    </source>
</evidence>
<gene>
    <name evidence="2" type="ORF">KBTEX_00808</name>
</gene>
<evidence type="ECO:0000313" key="2">
    <source>
        <dbReference type="EMBL" id="QEA04500.1"/>
    </source>
</evidence>
<protein>
    <recommendedName>
        <fullName evidence="1">Rubrerythrin diiron-binding domain-containing protein</fullName>
    </recommendedName>
</protein>
<name>A0A5B8R797_9ZZZZ</name>
<dbReference type="InterPro" id="IPR003251">
    <property type="entry name" value="Rr_diiron-bd_dom"/>
</dbReference>
<dbReference type="SUPFAM" id="SSF47240">
    <property type="entry name" value="Ferritin-like"/>
    <property type="match status" value="1"/>
</dbReference>
<sequence>MNKDEIYKFDALPAVDSVPALFALATAMEREAACRYDALAARMHAAGNAALARVFADLAEQEREHEHGIAEWGRRQGVDTDSLPGFRWQSPESLSEDAVADAGGEALMTPLRALELAVHNEERAFAFYVRIASEAEEPAVREYAERMADEELGHVALLRLERRRARRRIGPGTRAFADTGALRAYMDSGETTLRGQLAAAVAACRNQGLEGAAARLARLYTDADGEPSASPGSAGTPLSHVDAALRTTEALYAALMSTAEEAKDEALVREAQSRADGIVPRIAILGDVRAGLVRG</sequence>
<dbReference type="GO" id="GO:0016491">
    <property type="term" value="F:oxidoreductase activity"/>
    <property type="evidence" value="ECO:0007669"/>
    <property type="project" value="InterPro"/>
</dbReference>
<reference evidence="2" key="1">
    <citation type="submission" date="2019-06" db="EMBL/GenBank/DDBJ databases">
        <authorList>
            <person name="Murdoch R.W."/>
            <person name="Fathepure B."/>
        </authorList>
    </citation>
    <scope>NUCLEOTIDE SEQUENCE</scope>
</reference>
<dbReference type="AlphaFoldDB" id="A0A5B8R797"/>
<proteinExistence type="predicted"/>
<feature type="domain" description="Rubrerythrin diiron-binding" evidence="1">
    <location>
        <begin position="23"/>
        <end position="76"/>
    </location>
</feature>
<dbReference type="CDD" id="cd01045">
    <property type="entry name" value="Ferritin_like_AB"/>
    <property type="match status" value="1"/>
</dbReference>
<dbReference type="EMBL" id="MN079084">
    <property type="protein sequence ID" value="QEA04500.1"/>
    <property type="molecule type" value="Genomic_DNA"/>
</dbReference>